<dbReference type="EMBL" id="NRSD01000060">
    <property type="protein sequence ID" value="MBK1646963.1"/>
    <property type="molecule type" value="Genomic_DNA"/>
</dbReference>
<comment type="caution">
    <text evidence="1">The sequence shown here is derived from an EMBL/GenBank/DDBJ whole genome shotgun (WGS) entry which is preliminary data.</text>
</comment>
<accession>A0A9X0WM29</accession>
<dbReference type="RefSeq" id="WP_200389800.1">
    <property type="nucleotide sequence ID" value="NZ_NRSD01000060.1"/>
</dbReference>
<protein>
    <submittedName>
        <fullName evidence="1">Cytosolic protein</fullName>
    </submittedName>
</protein>
<dbReference type="PANTHER" id="PTHR35586">
    <property type="entry name" value="SLL1691 PROTEIN"/>
    <property type="match status" value="1"/>
</dbReference>
<organism evidence="1 2">
    <name type="scientific">Thiocapsa imhoffii</name>
    <dbReference type="NCBI Taxonomy" id="382777"/>
    <lineage>
        <taxon>Bacteria</taxon>
        <taxon>Pseudomonadati</taxon>
        <taxon>Pseudomonadota</taxon>
        <taxon>Gammaproteobacteria</taxon>
        <taxon>Chromatiales</taxon>
        <taxon>Chromatiaceae</taxon>
        <taxon>Thiocapsa</taxon>
    </lineage>
</organism>
<evidence type="ECO:0000313" key="1">
    <source>
        <dbReference type="EMBL" id="MBK1646963.1"/>
    </source>
</evidence>
<gene>
    <name evidence="1" type="ORF">CKO25_20555</name>
</gene>
<proteinExistence type="predicted"/>
<reference evidence="1 2" key="1">
    <citation type="journal article" date="2020" name="Microorganisms">
        <title>Osmotic Adaptation and Compatible Solute Biosynthesis of Phototrophic Bacteria as Revealed from Genome Analyses.</title>
        <authorList>
            <person name="Imhoff J.F."/>
            <person name="Rahn T."/>
            <person name="Kunzel S."/>
            <person name="Keller A."/>
            <person name="Neulinger S.C."/>
        </authorList>
    </citation>
    <scope>NUCLEOTIDE SEQUENCE [LARGE SCALE GENOMIC DNA]</scope>
    <source>
        <strain evidence="1 2">DSM 21303</strain>
    </source>
</reference>
<dbReference type="Proteomes" id="UP001138802">
    <property type="component" value="Unassembled WGS sequence"/>
</dbReference>
<dbReference type="AlphaFoldDB" id="A0A9X0WM29"/>
<evidence type="ECO:0000313" key="2">
    <source>
        <dbReference type="Proteomes" id="UP001138802"/>
    </source>
</evidence>
<sequence length="343" mass="39373">MRTPATATRDDDDSPWKDLLDRWQRPFLEFFFPAIAADIDWSRGFEFLDKELQTITRRAVVGRRYVDKLVKVWRWGGEETWVLIHTEVQGEPDPAFARRLYTYHSRLMDRYDRPVATLVILADERPGWRPQRYRHTLWGCEVVLVFPVVKLLDFKSRMAELEASANPFALVVLAQLAATATKRDPAARLDRKIGLTRRLYRCGLSRDEVLSLYAFIDWVMRLPEPLEDDYHRAIQAIEEAEQMRYVTTAERIGMRKGMERGMKRGLESERTLLQRQARRRFGDDVAERAAVLLARIQAPETLEQLGEALLDDADGEVWLTAVQAQVDGADDRKGAGGAASPAG</sequence>
<keyword evidence="2" id="KW-1185">Reference proteome</keyword>
<name>A0A9X0WM29_9GAMM</name>
<dbReference type="PANTHER" id="PTHR35586:SF1">
    <property type="entry name" value="SLL1691 PROTEIN"/>
    <property type="match status" value="1"/>
</dbReference>